<gene>
    <name evidence="1" type="ORF">T230_11040</name>
</gene>
<reference evidence="1 2" key="1">
    <citation type="submission" date="2013-11" db="EMBL/GenBank/DDBJ databases">
        <title>Single cell genomics of uncultured Tannerella BU063 (oral taxon 286).</title>
        <authorList>
            <person name="Beall C.J."/>
            <person name="Campbell A.G."/>
            <person name="Griffen A.L."/>
            <person name="Podar M."/>
            <person name="Leys E.J."/>
        </authorList>
    </citation>
    <scope>NUCLEOTIDE SEQUENCE [LARGE SCALE GENOMIC DNA]</scope>
    <source>
        <strain evidence="1">Cell 1/3</strain>
    </source>
</reference>
<proteinExistence type="predicted"/>
<name>W2CJP9_9BACT</name>
<organism evidence="1 2">
    <name type="scientific">Tannerella sp. oral taxon BU063 isolate Cell 1/3</name>
    <dbReference type="NCBI Taxonomy" id="1411022"/>
    <lineage>
        <taxon>Bacteria</taxon>
        <taxon>Pseudomonadati</taxon>
        <taxon>Bacteroidota</taxon>
        <taxon>Bacteroidia</taxon>
        <taxon>Bacteroidales</taxon>
        <taxon>Tannerellaceae</taxon>
        <taxon>Tannerella</taxon>
    </lineage>
</organism>
<dbReference type="PATRIC" id="fig|1411022.3.peg.1310"/>
<dbReference type="Proteomes" id="UP000034982">
    <property type="component" value="Unassembled WGS sequence"/>
</dbReference>
<evidence type="ECO:0000313" key="2">
    <source>
        <dbReference type="Proteomes" id="UP000034982"/>
    </source>
</evidence>
<sequence>MDPGGDKPPLFPRAAAKKGQNLSECIDCLPVLCQIMDIWPDSYTIKMIDMKTYLLNRLFLLAVCLSSACTEKTLNKKSDGQKDFPTLSAMEIFDNLDASFEAEMPLVDSGGTPIRSAGTGIHPRLPDFYGGGYYDAEGHAVVLVKGDPDAYLDEIRVRTKSNNVIVQRCDYAYNELVALNDSLGIPFEDEALCRELGWTGTGIDSEKNRVMVGLLPLTEKAKRRFKERVCSSGAIEFEEGGVSVLDAARLKQPQASPLHLRPSNR</sequence>
<protein>
    <submittedName>
        <fullName evidence="1">Uncharacterized protein</fullName>
    </submittedName>
</protein>
<accession>W2CJP9</accession>
<comment type="caution">
    <text evidence="1">The sequence shown here is derived from an EMBL/GenBank/DDBJ whole genome shotgun (WGS) entry which is preliminary data.</text>
</comment>
<evidence type="ECO:0000313" key="1">
    <source>
        <dbReference type="EMBL" id="ETK06706.1"/>
    </source>
</evidence>
<dbReference type="EMBL" id="AYYE01001145">
    <property type="protein sequence ID" value="ETK06706.1"/>
    <property type="molecule type" value="Genomic_DNA"/>
</dbReference>
<dbReference type="AlphaFoldDB" id="W2CJP9"/>